<dbReference type="VEuPathDB" id="FungiDB:YALI0_C24332g"/>
<dbReference type="eggNOG" id="KOG2595">
    <property type="taxonomic scope" value="Eukaryota"/>
</dbReference>
<evidence type="ECO:0000259" key="3">
    <source>
        <dbReference type="PROSITE" id="PS50086"/>
    </source>
</evidence>
<organism evidence="4 6">
    <name type="scientific">Yarrowia lipolytica</name>
    <name type="common">Candida lipolytica</name>
    <dbReference type="NCBI Taxonomy" id="4952"/>
    <lineage>
        <taxon>Eukaryota</taxon>
        <taxon>Fungi</taxon>
        <taxon>Dikarya</taxon>
        <taxon>Ascomycota</taxon>
        <taxon>Saccharomycotina</taxon>
        <taxon>Dipodascomycetes</taxon>
        <taxon>Dipodascales</taxon>
        <taxon>Dipodascales incertae sedis</taxon>
        <taxon>Yarrowia</taxon>
    </lineage>
</organism>
<keyword evidence="2" id="KW-1133">Transmembrane helix</keyword>
<dbReference type="EMBL" id="KZ859036">
    <property type="protein sequence ID" value="RDW24404.1"/>
    <property type="molecule type" value="Genomic_DNA"/>
</dbReference>
<dbReference type="Proteomes" id="UP000182444">
    <property type="component" value="Chromosome 1C"/>
</dbReference>
<feature type="domain" description="Rab-GAP TBC" evidence="3">
    <location>
        <begin position="62"/>
        <end position="243"/>
    </location>
</feature>
<dbReference type="Gene3D" id="1.10.8.1310">
    <property type="match status" value="1"/>
</dbReference>
<dbReference type="KEGG" id="yli:2909567"/>
<dbReference type="OrthoDB" id="206700at2759"/>
<sequence>MDFTSVTESWVDGQIGASVYDYGDSEPLTDDLRSSKQKAVEAAYSLGDLSLLKLLAQSKGGLLNSKLRKQTWPLLLSEASVTGSDPPEDPHPDETQVQLDIDRSFVYYPKFEDDEKCAEARQNLSKVIVTVLRRNPQLRYYQGYHDIAQVVYLVMEDVHQSIQVLEKISLIYLRDFMLPSMGYTLDHLEFIPSLVTELDSHTGDQIKEVRPVYGISSVLTWFAHDIPEFDTVCLLFDFILASGTMATPLFIYASLTSLRSDELSNLDPEDIDIINCVLNTFPKTEQETVSRCIQKAQKLASKTMLENYPAWHKLSNYSVLKTTAAQSPQAESPSESILSSNSMSSSATAPSLISSYLSLQIKESEVREENERLARQKLIDKRNQQREQNKLSKKNSSSSISIRRIFFFSLCIGLTSVILAIFISPKDSRSYLTRHFEAGIQGSLQLLHRIATGQHSF</sequence>
<gene>
    <name evidence="5" type="ORF">B0I71DRAFT_134384</name>
    <name evidence="4" type="ORF">YALI1_C33354g</name>
</gene>
<reference evidence="5 7" key="2">
    <citation type="submission" date="2018-07" db="EMBL/GenBank/DDBJ databases">
        <title>Draft Genome Assemblies for Five Robust Yarrowia lipolytica Strains Exhibiting High Lipid Production and Pentose Sugar Utilization and Sugar Alcohol Secretion from Undetoxified Lignocellulosic Biomass Hydrolysates.</title>
        <authorList>
            <consortium name="DOE Joint Genome Institute"/>
            <person name="Walker C."/>
            <person name="Ryu S."/>
            <person name="Na H."/>
            <person name="Zane M."/>
            <person name="LaButti K."/>
            <person name="Lipzen A."/>
            <person name="Haridas S."/>
            <person name="Barry K."/>
            <person name="Grigoriev I.V."/>
            <person name="Quarterman J."/>
            <person name="Slininger P."/>
            <person name="Dien B."/>
            <person name="Trinh C.T."/>
        </authorList>
    </citation>
    <scope>NUCLEOTIDE SEQUENCE [LARGE SCALE GENOMIC DNA]</scope>
    <source>
        <strain evidence="5 7">YB392</strain>
    </source>
</reference>
<dbReference type="SUPFAM" id="SSF47923">
    <property type="entry name" value="Ypt/Rab-GAP domain of gyp1p"/>
    <property type="match status" value="1"/>
</dbReference>
<accession>A0A1D8NCJ1</accession>
<evidence type="ECO:0000313" key="4">
    <source>
        <dbReference type="EMBL" id="AOW03351.1"/>
    </source>
</evidence>
<dbReference type="GO" id="GO:0005789">
    <property type="term" value="C:endoplasmic reticulum membrane"/>
    <property type="evidence" value="ECO:0007669"/>
    <property type="project" value="TreeGrafter"/>
</dbReference>
<dbReference type="InterPro" id="IPR045913">
    <property type="entry name" value="TBC20/Gyp8-like"/>
</dbReference>
<reference evidence="4 6" key="1">
    <citation type="journal article" date="2016" name="PLoS ONE">
        <title>Sequence Assembly of Yarrowia lipolytica Strain W29/CLIB89 Shows Transposable Element Diversity.</title>
        <authorList>
            <person name="Magnan C."/>
            <person name="Yu J."/>
            <person name="Chang I."/>
            <person name="Jahn E."/>
            <person name="Kanomata Y."/>
            <person name="Wu J."/>
            <person name="Zeller M."/>
            <person name="Oakes M."/>
            <person name="Baldi P."/>
            <person name="Sandmeyer S."/>
        </authorList>
    </citation>
    <scope>NUCLEOTIDE SEQUENCE [LARGE SCALE GENOMIC DNA]</scope>
    <source>
        <strain evidence="4">CLIB89</strain>
        <strain evidence="6">CLIB89(W29)</strain>
    </source>
</reference>
<keyword evidence="1" id="KW-0343">GTPase activation</keyword>
<feature type="transmembrane region" description="Helical" evidence="2">
    <location>
        <begin position="405"/>
        <end position="424"/>
    </location>
</feature>
<dbReference type="GO" id="GO:0006888">
    <property type="term" value="P:endoplasmic reticulum to Golgi vesicle-mediated transport"/>
    <property type="evidence" value="ECO:0007669"/>
    <property type="project" value="TreeGrafter"/>
</dbReference>
<evidence type="ECO:0000256" key="2">
    <source>
        <dbReference type="SAM" id="Phobius"/>
    </source>
</evidence>
<dbReference type="PANTHER" id="PTHR20913:SF7">
    <property type="entry name" value="RE60063P"/>
    <property type="match status" value="1"/>
</dbReference>
<evidence type="ECO:0000313" key="6">
    <source>
        <dbReference type="Proteomes" id="UP000182444"/>
    </source>
</evidence>
<dbReference type="GeneID" id="2909567"/>
<keyword evidence="2" id="KW-0472">Membrane</keyword>
<evidence type="ECO:0000313" key="5">
    <source>
        <dbReference type="EMBL" id="RDW24404.1"/>
    </source>
</evidence>
<dbReference type="InterPro" id="IPR000195">
    <property type="entry name" value="Rab-GAP-TBC_dom"/>
</dbReference>
<dbReference type="GO" id="GO:0005096">
    <property type="term" value="F:GTPase activator activity"/>
    <property type="evidence" value="ECO:0007669"/>
    <property type="project" value="UniProtKB-KW"/>
</dbReference>
<dbReference type="SMART" id="SM00164">
    <property type="entry name" value="TBC"/>
    <property type="match status" value="1"/>
</dbReference>
<dbReference type="VEuPathDB" id="FungiDB:YALI1_C33354g"/>
<dbReference type="Gene3D" id="1.10.472.80">
    <property type="entry name" value="Ypt/Rab-GAP domain of gyp1p, domain 3"/>
    <property type="match status" value="1"/>
</dbReference>
<dbReference type="Proteomes" id="UP000256601">
    <property type="component" value="Unassembled WGS sequence"/>
</dbReference>
<dbReference type="AlphaFoldDB" id="A0A1D8NCJ1"/>
<dbReference type="PANTHER" id="PTHR20913">
    <property type="entry name" value="TBC1 DOMAIN FAMILY MEMBER 20/GTPASE"/>
    <property type="match status" value="1"/>
</dbReference>
<dbReference type="InterPro" id="IPR035969">
    <property type="entry name" value="Rab-GAP_TBC_sf"/>
</dbReference>
<evidence type="ECO:0000256" key="1">
    <source>
        <dbReference type="ARBA" id="ARBA00022468"/>
    </source>
</evidence>
<keyword evidence="2" id="KW-0812">Transmembrane</keyword>
<evidence type="ECO:0000313" key="7">
    <source>
        <dbReference type="Proteomes" id="UP000256601"/>
    </source>
</evidence>
<protein>
    <submittedName>
        <fullName evidence="5">Rab-GTPase-TBC domain-domain-containing protein</fullName>
    </submittedName>
</protein>
<dbReference type="Pfam" id="PF00566">
    <property type="entry name" value="RabGAP-TBC"/>
    <property type="match status" value="1"/>
</dbReference>
<proteinExistence type="predicted"/>
<dbReference type="RefSeq" id="XP_502221.1">
    <property type="nucleotide sequence ID" value="XM_502221.1"/>
</dbReference>
<dbReference type="PROSITE" id="PS50086">
    <property type="entry name" value="TBC_RABGAP"/>
    <property type="match status" value="1"/>
</dbReference>
<dbReference type="EMBL" id="CP017555">
    <property type="protein sequence ID" value="AOW03351.1"/>
    <property type="molecule type" value="Genomic_DNA"/>
</dbReference>
<name>A0A1D8NCJ1_YARLL</name>